<dbReference type="PROSITE" id="PS50043">
    <property type="entry name" value="HTH_LUXR_2"/>
    <property type="match status" value="1"/>
</dbReference>
<dbReference type="PANTHER" id="PTHR24421">
    <property type="entry name" value="NITRATE/NITRITE SENSOR PROTEIN NARX-RELATED"/>
    <property type="match status" value="1"/>
</dbReference>
<protein>
    <submittedName>
        <fullName evidence="11">Response regulator</fullName>
    </submittedName>
</protein>
<feature type="domain" description="HTH luxR-type" evidence="8">
    <location>
        <begin position="674"/>
        <end position="739"/>
    </location>
</feature>
<dbReference type="GO" id="GO:0006355">
    <property type="term" value="P:regulation of DNA-templated transcription"/>
    <property type="evidence" value="ECO:0007669"/>
    <property type="project" value="InterPro"/>
</dbReference>
<dbReference type="PROSITE" id="PS50110">
    <property type="entry name" value="RESPONSE_REGULATORY"/>
    <property type="match status" value="1"/>
</dbReference>
<dbReference type="Pfam" id="PF00196">
    <property type="entry name" value="GerE"/>
    <property type="match status" value="1"/>
</dbReference>
<accession>A0A6G8QAW4</accession>
<dbReference type="Gene3D" id="3.30.450.20">
    <property type="entry name" value="PAS domain"/>
    <property type="match status" value="1"/>
</dbReference>
<evidence type="ECO:0000259" key="8">
    <source>
        <dbReference type="PROSITE" id="PS50043"/>
    </source>
</evidence>
<dbReference type="InterPro" id="IPR000014">
    <property type="entry name" value="PAS"/>
</dbReference>
<dbReference type="GO" id="GO:0003677">
    <property type="term" value="F:DNA binding"/>
    <property type="evidence" value="ECO:0007669"/>
    <property type="project" value="UniProtKB-KW"/>
</dbReference>
<dbReference type="InterPro" id="IPR001789">
    <property type="entry name" value="Sig_transdc_resp-reg_receiver"/>
</dbReference>
<reference evidence="11 12" key="1">
    <citation type="submission" date="2019-10" db="EMBL/GenBank/DDBJ databases">
        <title>Rubrobacter sp nov SCSIO 52090 isolated from a deep-sea sediment in the South China Sea.</title>
        <authorList>
            <person name="Chen R.W."/>
        </authorList>
    </citation>
    <scope>NUCLEOTIDE SEQUENCE [LARGE SCALE GENOMIC DNA]</scope>
    <source>
        <strain evidence="11 12">SCSIO 52909</strain>
    </source>
</reference>
<dbReference type="InterPro" id="IPR011006">
    <property type="entry name" value="CheY-like_superfamily"/>
</dbReference>
<dbReference type="InterPro" id="IPR013656">
    <property type="entry name" value="PAS_4"/>
</dbReference>
<dbReference type="PROSITE" id="PS50109">
    <property type="entry name" value="HIS_KIN"/>
    <property type="match status" value="1"/>
</dbReference>
<dbReference type="KEGG" id="rub:GBA63_13940"/>
<evidence type="ECO:0000256" key="4">
    <source>
        <dbReference type="ARBA" id="ARBA00023012"/>
    </source>
</evidence>
<dbReference type="Pfam" id="PF02518">
    <property type="entry name" value="HATPase_c"/>
    <property type="match status" value="1"/>
</dbReference>
<dbReference type="CDD" id="cd06170">
    <property type="entry name" value="LuxR_C_like"/>
    <property type="match status" value="1"/>
</dbReference>
<feature type="region of interest" description="Disordered" evidence="7">
    <location>
        <begin position="469"/>
        <end position="490"/>
    </location>
</feature>
<organism evidence="11 12">
    <name type="scientific">Rubrobacter tropicus</name>
    <dbReference type="NCBI Taxonomy" id="2653851"/>
    <lineage>
        <taxon>Bacteria</taxon>
        <taxon>Bacillati</taxon>
        <taxon>Actinomycetota</taxon>
        <taxon>Rubrobacteria</taxon>
        <taxon>Rubrobacterales</taxon>
        <taxon>Rubrobacteraceae</taxon>
        <taxon>Rubrobacter</taxon>
    </lineage>
</organism>
<dbReference type="SMART" id="SM00421">
    <property type="entry name" value="HTH_LUXR"/>
    <property type="match status" value="1"/>
</dbReference>
<gene>
    <name evidence="11" type="ORF">GBA63_13940</name>
</gene>
<keyword evidence="5" id="KW-0238">DNA-binding</keyword>
<dbReference type="GO" id="GO:0000155">
    <property type="term" value="F:phosphorelay sensor kinase activity"/>
    <property type="evidence" value="ECO:0007669"/>
    <property type="project" value="InterPro"/>
</dbReference>
<dbReference type="EMBL" id="CP045119">
    <property type="protein sequence ID" value="QIN83616.1"/>
    <property type="molecule type" value="Genomic_DNA"/>
</dbReference>
<dbReference type="InterPro" id="IPR036890">
    <property type="entry name" value="HATPase_C_sf"/>
</dbReference>
<dbReference type="SUPFAM" id="SSF52172">
    <property type="entry name" value="CheY-like"/>
    <property type="match status" value="1"/>
</dbReference>
<dbReference type="Proteomes" id="UP000501452">
    <property type="component" value="Chromosome"/>
</dbReference>
<keyword evidence="3" id="KW-0418">Kinase</keyword>
<dbReference type="InterPro" id="IPR050482">
    <property type="entry name" value="Sensor_HK_TwoCompSys"/>
</dbReference>
<feature type="domain" description="Histidine kinase" evidence="9">
    <location>
        <begin position="331"/>
        <end position="522"/>
    </location>
</feature>
<keyword evidence="1 6" id="KW-0597">Phosphoprotein</keyword>
<dbReference type="InterPro" id="IPR035965">
    <property type="entry name" value="PAS-like_dom_sf"/>
</dbReference>
<dbReference type="PANTHER" id="PTHR24421:SF61">
    <property type="entry name" value="OXYGEN SENSOR HISTIDINE KINASE NREB"/>
    <property type="match status" value="1"/>
</dbReference>
<sequence>MTYVTTALRRRTTRPDASGRRRYCRMPDRRYEDVFERITDLFHAFDRGWRFTYVNDRALLALRELKGEELAREDLLGKNVWEMFPDAVGTTIYRKYHEAVREQKATEFEQQYPSPDGPWYEMRLYPSEEGLSIYSCDITERKRAQEEAETRAHRQAVLAELGKRALAGGDASALMDDAVAFVARALGVEYAKVVELLPGGEELLVRAGVGWDEGVVGRTTEGADLGSQAGYTLLSEGPVIVEELSTETRFGRPPLLVEHGVVGGATVAIPGWDGPFGVLGAHTGGRRAFTEDDANFLQGVANVLAMRVEREEAQEELDRVREAERSRVARDLHDEALGDLTYAVAEAQHVQSICTEEEAAQRLGRLAAALKRVGEQLRGAVYDLRLGQERERPFTDLLDTLVELHRTMAPDLRISTDVRDGLLSGPLGETGTELLRIIGEALTNARRHSGANNVRVAVWSPGDTLSVEVSDDGRGFDPSAGGPGGTGTRGMRERARLLGADLRVDSAPGEGTTVRFEMAPRGERAGPDEEVRVLLVEDHAAVREAIAAAFEQEAGFEVAAQAGSLEEARGMLEGVDVAVVDLGLPDGFGGDLIRDLRGVNPGAQAIVLSANPDRAEIARAVEAGAAGVLNKMAHLNEVVGAVRRLQAGETLMPLQEAVELLRFAGSRREEEHEARQAIGRLTSREVEVLQALAEGLDSGKVAERLHISVKTERNHTTSILNKLGVHSRLQALVFAIRHGVVRVR</sequence>
<dbReference type="SMART" id="SM00448">
    <property type="entry name" value="REC"/>
    <property type="match status" value="1"/>
</dbReference>
<dbReference type="Pfam" id="PF01590">
    <property type="entry name" value="GAF"/>
    <property type="match status" value="1"/>
</dbReference>
<dbReference type="AlphaFoldDB" id="A0A6G8QAW4"/>
<dbReference type="SUPFAM" id="SSF46894">
    <property type="entry name" value="C-terminal effector domain of the bipartite response regulators"/>
    <property type="match status" value="1"/>
</dbReference>
<feature type="modified residue" description="4-aspartylphosphate" evidence="6">
    <location>
        <position position="581"/>
    </location>
</feature>
<keyword evidence="12" id="KW-1185">Reference proteome</keyword>
<evidence type="ECO:0000313" key="12">
    <source>
        <dbReference type="Proteomes" id="UP000501452"/>
    </source>
</evidence>
<dbReference type="SMART" id="SM00065">
    <property type="entry name" value="GAF"/>
    <property type="match status" value="1"/>
</dbReference>
<evidence type="ECO:0000256" key="7">
    <source>
        <dbReference type="SAM" id="MobiDB-lite"/>
    </source>
</evidence>
<keyword evidence="2" id="KW-0808">Transferase</keyword>
<evidence type="ECO:0000313" key="11">
    <source>
        <dbReference type="EMBL" id="QIN83616.1"/>
    </source>
</evidence>
<dbReference type="SUPFAM" id="SSF55874">
    <property type="entry name" value="ATPase domain of HSP90 chaperone/DNA topoisomerase II/histidine kinase"/>
    <property type="match status" value="1"/>
</dbReference>
<dbReference type="InterPro" id="IPR003594">
    <property type="entry name" value="HATPase_dom"/>
</dbReference>
<feature type="domain" description="Response regulatory" evidence="10">
    <location>
        <begin position="532"/>
        <end position="646"/>
    </location>
</feature>
<evidence type="ECO:0000259" key="10">
    <source>
        <dbReference type="PROSITE" id="PS50110"/>
    </source>
</evidence>
<dbReference type="Gene3D" id="3.40.50.2300">
    <property type="match status" value="1"/>
</dbReference>
<dbReference type="SUPFAM" id="SSF55785">
    <property type="entry name" value="PYP-like sensor domain (PAS domain)"/>
    <property type="match status" value="1"/>
</dbReference>
<dbReference type="SUPFAM" id="SSF55781">
    <property type="entry name" value="GAF domain-like"/>
    <property type="match status" value="1"/>
</dbReference>
<evidence type="ECO:0000256" key="2">
    <source>
        <dbReference type="ARBA" id="ARBA00022679"/>
    </source>
</evidence>
<dbReference type="CDD" id="cd00130">
    <property type="entry name" value="PAS"/>
    <property type="match status" value="1"/>
</dbReference>
<dbReference type="CDD" id="cd16917">
    <property type="entry name" value="HATPase_UhpB-NarQ-NarX-like"/>
    <property type="match status" value="1"/>
</dbReference>
<evidence type="ECO:0000256" key="5">
    <source>
        <dbReference type="ARBA" id="ARBA00023125"/>
    </source>
</evidence>
<proteinExistence type="predicted"/>
<dbReference type="InterPro" id="IPR058245">
    <property type="entry name" value="NreC/VraR/RcsB-like_REC"/>
</dbReference>
<dbReference type="SMART" id="SM00387">
    <property type="entry name" value="HATPase_c"/>
    <property type="match status" value="1"/>
</dbReference>
<name>A0A6G8QAW4_9ACTN</name>
<dbReference type="InterPro" id="IPR000792">
    <property type="entry name" value="Tscrpt_reg_LuxR_C"/>
</dbReference>
<dbReference type="Pfam" id="PF00072">
    <property type="entry name" value="Response_reg"/>
    <property type="match status" value="1"/>
</dbReference>
<dbReference type="Pfam" id="PF07730">
    <property type="entry name" value="HisKA_3"/>
    <property type="match status" value="1"/>
</dbReference>
<dbReference type="Gene3D" id="1.20.5.1930">
    <property type="match status" value="1"/>
</dbReference>
<evidence type="ECO:0000256" key="3">
    <source>
        <dbReference type="ARBA" id="ARBA00022777"/>
    </source>
</evidence>
<dbReference type="Pfam" id="PF08448">
    <property type="entry name" value="PAS_4"/>
    <property type="match status" value="1"/>
</dbReference>
<dbReference type="InterPro" id="IPR005467">
    <property type="entry name" value="His_kinase_dom"/>
</dbReference>
<keyword evidence="4" id="KW-0902">Two-component regulatory system</keyword>
<dbReference type="PRINTS" id="PR00038">
    <property type="entry name" value="HTHLUXR"/>
</dbReference>
<dbReference type="NCBIfam" id="TIGR00229">
    <property type="entry name" value="sensory_box"/>
    <property type="match status" value="1"/>
</dbReference>
<dbReference type="GO" id="GO:0046983">
    <property type="term" value="F:protein dimerization activity"/>
    <property type="evidence" value="ECO:0007669"/>
    <property type="project" value="InterPro"/>
</dbReference>
<evidence type="ECO:0000259" key="9">
    <source>
        <dbReference type="PROSITE" id="PS50109"/>
    </source>
</evidence>
<dbReference type="InterPro" id="IPR016032">
    <property type="entry name" value="Sig_transdc_resp-reg_C-effctor"/>
</dbReference>
<dbReference type="InterPro" id="IPR003018">
    <property type="entry name" value="GAF"/>
</dbReference>
<evidence type="ECO:0000256" key="6">
    <source>
        <dbReference type="PROSITE-ProRule" id="PRU00169"/>
    </source>
</evidence>
<feature type="region of interest" description="Disordered" evidence="7">
    <location>
        <begin position="1"/>
        <end position="20"/>
    </location>
</feature>
<evidence type="ECO:0000256" key="1">
    <source>
        <dbReference type="ARBA" id="ARBA00022553"/>
    </source>
</evidence>
<dbReference type="Gene3D" id="3.30.565.10">
    <property type="entry name" value="Histidine kinase-like ATPase, C-terminal domain"/>
    <property type="match status" value="1"/>
</dbReference>
<dbReference type="InterPro" id="IPR029016">
    <property type="entry name" value="GAF-like_dom_sf"/>
</dbReference>
<dbReference type="GO" id="GO:0016020">
    <property type="term" value="C:membrane"/>
    <property type="evidence" value="ECO:0007669"/>
    <property type="project" value="InterPro"/>
</dbReference>
<dbReference type="Gene3D" id="3.30.450.40">
    <property type="match status" value="1"/>
</dbReference>
<dbReference type="CDD" id="cd17535">
    <property type="entry name" value="REC_NarL-like"/>
    <property type="match status" value="1"/>
</dbReference>
<dbReference type="InterPro" id="IPR011712">
    <property type="entry name" value="Sig_transdc_His_kin_sub3_dim/P"/>
</dbReference>